<dbReference type="SUPFAM" id="SSF54236">
    <property type="entry name" value="Ubiquitin-like"/>
    <property type="match status" value="2"/>
</dbReference>
<dbReference type="InterPro" id="IPR022617">
    <property type="entry name" value="Rad60/SUMO-like_dom"/>
</dbReference>
<dbReference type="PROSITE" id="PS50053">
    <property type="entry name" value="UBIQUITIN_2"/>
    <property type="match status" value="1"/>
</dbReference>
<proteinExistence type="predicted"/>
<dbReference type="SMART" id="SM00213">
    <property type="entry name" value="UBQ"/>
    <property type="match status" value="2"/>
</dbReference>
<dbReference type="PANTHER" id="PTHR10562">
    <property type="entry name" value="SMALL UBIQUITIN-RELATED MODIFIER"/>
    <property type="match status" value="1"/>
</dbReference>
<dbReference type="Proteomes" id="UP000238479">
    <property type="component" value="Chromosome 5"/>
</dbReference>
<dbReference type="OrthoDB" id="442921at2759"/>
<evidence type="ECO:0000313" key="3">
    <source>
        <dbReference type="Proteomes" id="UP000238479"/>
    </source>
</evidence>
<protein>
    <submittedName>
        <fullName evidence="2">Putative Rad60/SUMO-like domain-containing protein</fullName>
    </submittedName>
</protein>
<comment type="caution">
    <text evidence="2">The sequence shown here is derived from an EMBL/GenBank/DDBJ whole genome shotgun (WGS) entry which is preliminary data.</text>
</comment>
<dbReference type="Gramene" id="PRQ31963">
    <property type="protein sequence ID" value="PRQ31963"/>
    <property type="gene ID" value="RchiOBHm_Chr5g0041191"/>
</dbReference>
<dbReference type="Gene3D" id="3.10.20.90">
    <property type="entry name" value="Phosphatidylinositol 3-kinase Catalytic Subunit, Chain A, domain 1"/>
    <property type="match status" value="2"/>
</dbReference>
<dbReference type="OMA" id="GDQIDFF"/>
<evidence type="ECO:0000313" key="2">
    <source>
        <dbReference type="EMBL" id="PRQ31963.1"/>
    </source>
</evidence>
<organism evidence="2 3">
    <name type="scientific">Rosa chinensis</name>
    <name type="common">China rose</name>
    <dbReference type="NCBI Taxonomy" id="74649"/>
    <lineage>
        <taxon>Eukaryota</taxon>
        <taxon>Viridiplantae</taxon>
        <taxon>Streptophyta</taxon>
        <taxon>Embryophyta</taxon>
        <taxon>Tracheophyta</taxon>
        <taxon>Spermatophyta</taxon>
        <taxon>Magnoliopsida</taxon>
        <taxon>eudicotyledons</taxon>
        <taxon>Gunneridae</taxon>
        <taxon>Pentapetalae</taxon>
        <taxon>rosids</taxon>
        <taxon>fabids</taxon>
        <taxon>Rosales</taxon>
        <taxon>Rosaceae</taxon>
        <taxon>Rosoideae</taxon>
        <taxon>Rosoideae incertae sedis</taxon>
        <taxon>Rosa</taxon>
    </lineage>
</organism>
<evidence type="ECO:0000259" key="1">
    <source>
        <dbReference type="PROSITE" id="PS50053"/>
    </source>
</evidence>
<sequence>MGGVEGRRRIVGSHNGAPTYINLKIKSPNGHEVYFNVMRSSELRRVMIVSCDRLSLEVNDIRFVYKGHYVLAEETPDQLRMEDGDVIDAISVQPRKINVTVNGEFTENQNIVCFRIKKATQLKRLMTAYCDRYSLHVTCFAFLWNGRRLRYDQTPDELKMEDGEEIFAMPHLPRCENCRQLQ</sequence>
<keyword evidence="3" id="KW-1185">Reference proteome</keyword>
<name>A0A2P6QCQ3_ROSCH</name>
<reference evidence="2 3" key="1">
    <citation type="journal article" date="2018" name="Nat. Genet.">
        <title>The Rosa genome provides new insights in the design of modern roses.</title>
        <authorList>
            <person name="Bendahmane M."/>
        </authorList>
    </citation>
    <scope>NUCLEOTIDE SEQUENCE [LARGE SCALE GENOMIC DNA]</scope>
    <source>
        <strain evidence="3">cv. Old Blush</strain>
    </source>
</reference>
<dbReference type="InterPro" id="IPR000626">
    <property type="entry name" value="Ubiquitin-like_dom"/>
</dbReference>
<dbReference type="AlphaFoldDB" id="A0A2P6QCQ3"/>
<dbReference type="Pfam" id="PF11976">
    <property type="entry name" value="Rad60-SLD"/>
    <property type="match status" value="2"/>
</dbReference>
<accession>A0A2P6QCQ3</accession>
<gene>
    <name evidence="2" type="ORF">RchiOBHm_Chr5g0041191</name>
</gene>
<dbReference type="EMBL" id="PDCK01000043">
    <property type="protein sequence ID" value="PRQ31963.1"/>
    <property type="molecule type" value="Genomic_DNA"/>
</dbReference>
<feature type="domain" description="Ubiquitin-like" evidence="1">
    <location>
        <begin position="21"/>
        <end position="90"/>
    </location>
</feature>
<dbReference type="STRING" id="74649.A0A2P6QCQ3"/>
<dbReference type="InterPro" id="IPR029071">
    <property type="entry name" value="Ubiquitin-like_domsf"/>
</dbReference>